<proteinExistence type="predicted"/>
<reference evidence="1" key="1">
    <citation type="submission" date="2022-03" db="EMBL/GenBank/DDBJ databases">
        <authorList>
            <person name="Tunstrom K."/>
        </authorList>
    </citation>
    <scope>NUCLEOTIDE SEQUENCE</scope>
</reference>
<sequence>MGEFKRTYLRKESDKEEEFMCEDMSRATDTNKTFTNVVMGMAKIGKSQDDELRMGKFGFGLRNPIGQRLHDFLEERLFMNNSFFQKPPHRKRTWVSHNIKMDKKKIMSNVQCRVHPITVRNSILEVVDEYIHPGQKIQLGMDGQGSRS</sequence>
<name>A0AAU9UXE5_EUPED</name>
<evidence type="ECO:0000313" key="2">
    <source>
        <dbReference type="Proteomes" id="UP001153954"/>
    </source>
</evidence>
<organism evidence="1 2">
    <name type="scientific">Euphydryas editha</name>
    <name type="common">Edith's checkerspot</name>
    <dbReference type="NCBI Taxonomy" id="104508"/>
    <lineage>
        <taxon>Eukaryota</taxon>
        <taxon>Metazoa</taxon>
        <taxon>Ecdysozoa</taxon>
        <taxon>Arthropoda</taxon>
        <taxon>Hexapoda</taxon>
        <taxon>Insecta</taxon>
        <taxon>Pterygota</taxon>
        <taxon>Neoptera</taxon>
        <taxon>Endopterygota</taxon>
        <taxon>Lepidoptera</taxon>
        <taxon>Glossata</taxon>
        <taxon>Ditrysia</taxon>
        <taxon>Papilionoidea</taxon>
        <taxon>Nymphalidae</taxon>
        <taxon>Nymphalinae</taxon>
        <taxon>Euphydryas</taxon>
    </lineage>
</organism>
<accession>A0AAU9UXE5</accession>
<protein>
    <submittedName>
        <fullName evidence="1">Uncharacterized protein</fullName>
    </submittedName>
</protein>
<keyword evidence="2" id="KW-1185">Reference proteome</keyword>
<evidence type="ECO:0000313" key="1">
    <source>
        <dbReference type="EMBL" id="CAH2102615.1"/>
    </source>
</evidence>
<dbReference type="EMBL" id="CAKOGL010000025">
    <property type="protein sequence ID" value="CAH2102615.1"/>
    <property type="molecule type" value="Genomic_DNA"/>
</dbReference>
<gene>
    <name evidence="1" type="ORF">EEDITHA_LOCUS17219</name>
</gene>
<comment type="caution">
    <text evidence="1">The sequence shown here is derived from an EMBL/GenBank/DDBJ whole genome shotgun (WGS) entry which is preliminary data.</text>
</comment>
<dbReference type="AlphaFoldDB" id="A0AAU9UXE5"/>
<dbReference type="Proteomes" id="UP001153954">
    <property type="component" value="Unassembled WGS sequence"/>
</dbReference>